<feature type="compositionally biased region" description="Basic and acidic residues" evidence="1">
    <location>
        <begin position="282"/>
        <end position="305"/>
    </location>
</feature>
<reference evidence="2" key="1">
    <citation type="submission" date="2022-04" db="EMBL/GenBank/DDBJ databases">
        <title>Carnegiea gigantea Genome sequencing and assembly v2.</title>
        <authorList>
            <person name="Copetti D."/>
            <person name="Sanderson M.J."/>
            <person name="Burquez A."/>
            <person name="Wojciechowski M.F."/>
        </authorList>
    </citation>
    <scope>NUCLEOTIDE SEQUENCE</scope>
    <source>
        <strain evidence="2">SGP5-SGP5p</strain>
        <tissue evidence="2">Aerial part</tissue>
    </source>
</reference>
<comment type="caution">
    <text evidence="2">The sequence shown here is derived from an EMBL/GenBank/DDBJ whole genome shotgun (WGS) entry which is preliminary data.</text>
</comment>
<dbReference type="EMBL" id="JAKOGI010000562">
    <property type="protein sequence ID" value="KAJ8433073.1"/>
    <property type="molecule type" value="Genomic_DNA"/>
</dbReference>
<feature type="compositionally biased region" description="Basic and acidic residues" evidence="1">
    <location>
        <begin position="210"/>
        <end position="222"/>
    </location>
</feature>
<feature type="compositionally biased region" description="Basic and acidic residues" evidence="1">
    <location>
        <begin position="229"/>
        <end position="250"/>
    </location>
</feature>
<feature type="compositionally biased region" description="Gly residues" evidence="1">
    <location>
        <begin position="59"/>
        <end position="69"/>
    </location>
</feature>
<protein>
    <submittedName>
        <fullName evidence="2">Uncharacterized protein</fullName>
    </submittedName>
</protein>
<feature type="region of interest" description="Disordered" evidence="1">
    <location>
        <begin position="210"/>
        <end position="305"/>
    </location>
</feature>
<keyword evidence="3" id="KW-1185">Reference proteome</keyword>
<dbReference type="Proteomes" id="UP001153076">
    <property type="component" value="Unassembled WGS sequence"/>
</dbReference>
<organism evidence="2 3">
    <name type="scientific">Carnegiea gigantea</name>
    <dbReference type="NCBI Taxonomy" id="171969"/>
    <lineage>
        <taxon>Eukaryota</taxon>
        <taxon>Viridiplantae</taxon>
        <taxon>Streptophyta</taxon>
        <taxon>Embryophyta</taxon>
        <taxon>Tracheophyta</taxon>
        <taxon>Spermatophyta</taxon>
        <taxon>Magnoliopsida</taxon>
        <taxon>eudicotyledons</taxon>
        <taxon>Gunneridae</taxon>
        <taxon>Pentapetalae</taxon>
        <taxon>Caryophyllales</taxon>
        <taxon>Cactineae</taxon>
        <taxon>Cactaceae</taxon>
        <taxon>Cactoideae</taxon>
        <taxon>Echinocereeae</taxon>
        <taxon>Carnegiea</taxon>
    </lineage>
</organism>
<accession>A0A9Q1JXV1</accession>
<evidence type="ECO:0000313" key="3">
    <source>
        <dbReference type="Proteomes" id="UP001153076"/>
    </source>
</evidence>
<evidence type="ECO:0000313" key="2">
    <source>
        <dbReference type="EMBL" id="KAJ8433073.1"/>
    </source>
</evidence>
<dbReference type="AlphaFoldDB" id="A0A9Q1JXV1"/>
<proteinExistence type="predicted"/>
<feature type="compositionally biased region" description="Basic and acidic residues" evidence="1">
    <location>
        <begin position="38"/>
        <end position="58"/>
    </location>
</feature>
<sequence>MARFDNAFALLGDEEGDDVTVLVEHIAKKVEVLSTQSKQDKESSAHFGQLEKVRDRGGQGRGGGRGGYWGNDNFQNGYRSNYYQDSYGNGEGDVAGDGYRVRGHGGAYRVRGGGPGRGRGRGFNGEYGQQNVVRSNEEGEYQAEQDYAGWYDEQKMHRNGGRYSGGERRGRSYRGQYYNDGVEQLNGEDLTGDYKYGDEEMARRNGRRNYGYERRGYGGDRGKGRREFRRADNGEVKESDVGDDADKSNEGSEVIAETAGKKLSAEGNEDGTETILGVKSRKLSEEEERREKEKEEQRQRREEERKKVLALFLQQNCEEPMS</sequence>
<gene>
    <name evidence="2" type="ORF">Cgig2_015436</name>
</gene>
<evidence type="ECO:0000256" key="1">
    <source>
        <dbReference type="SAM" id="MobiDB-lite"/>
    </source>
</evidence>
<feature type="region of interest" description="Disordered" evidence="1">
    <location>
        <begin position="34"/>
        <end position="71"/>
    </location>
</feature>
<name>A0A9Q1JXV1_9CARY</name>